<dbReference type="Gene3D" id="3.40.50.300">
    <property type="entry name" value="P-loop containing nucleotide triphosphate hydrolases"/>
    <property type="match status" value="1"/>
</dbReference>
<dbReference type="AlphaFoldDB" id="A0AAX4K4T9"/>
<dbReference type="PANTHER" id="PTHR43883:SF1">
    <property type="entry name" value="GLUCONOKINASE"/>
    <property type="match status" value="1"/>
</dbReference>
<dbReference type="RefSeq" id="XP_066079503.1">
    <property type="nucleotide sequence ID" value="XM_066223406.1"/>
</dbReference>
<evidence type="ECO:0000313" key="2">
    <source>
        <dbReference type="EMBL" id="WWC92741.1"/>
    </source>
</evidence>
<dbReference type="InterPro" id="IPR027417">
    <property type="entry name" value="P-loop_NTPase"/>
</dbReference>
<dbReference type="Pfam" id="PF13671">
    <property type="entry name" value="AAA_33"/>
    <property type="match status" value="1"/>
</dbReference>
<accession>A0AAX4K4T9</accession>
<feature type="compositionally biased region" description="Polar residues" evidence="1">
    <location>
        <begin position="302"/>
        <end position="320"/>
    </location>
</feature>
<dbReference type="InterPro" id="IPR052732">
    <property type="entry name" value="Cell-binding_unc_protein"/>
</dbReference>
<dbReference type="GeneID" id="91098368"/>
<proteinExistence type="predicted"/>
<dbReference type="Proteomes" id="UP001355207">
    <property type="component" value="Chromosome 11"/>
</dbReference>
<evidence type="ECO:0000256" key="1">
    <source>
        <dbReference type="SAM" id="MobiDB-lite"/>
    </source>
</evidence>
<feature type="compositionally biased region" description="Gly residues" evidence="1">
    <location>
        <begin position="204"/>
        <end position="214"/>
    </location>
</feature>
<feature type="region of interest" description="Disordered" evidence="1">
    <location>
        <begin position="190"/>
        <end position="246"/>
    </location>
</feature>
<reference evidence="2 3" key="1">
    <citation type="submission" date="2024-01" db="EMBL/GenBank/DDBJ databases">
        <title>Comparative genomics of Cryptococcus and Kwoniella reveals pathogenesis evolution and contrasting modes of karyotype evolution via chromosome fusion or intercentromeric recombination.</title>
        <authorList>
            <person name="Coelho M.A."/>
            <person name="David-Palma M."/>
            <person name="Shea T."/>
            <person name="Bowers K."/>
            <person name="McGinley-Smith S."/>
            <person name="Mohammad A.W."/>
            <person name="Gnirke A."/>
            <person name="Yurkov A.M."/>
            <person name="Nowrousian M."/>
            <person name="Sun S."/>
            <person name="Cuomo C.A."/>
            <person name="Heitman J."/>
        </authorList>
    </citation>
    <scope>NUCLEOTIDE SEQUENCE [LARGE SCALE GENOMIC DNA]</scope>
    <source>
        <strain evidence="2 3">CBS 6074</strain>
    </source>
</reference>
<feature type="compositionally biased region" description="Low complexity" evidence="1">
    <location>
        <begin position="284"/>
        <end position="297"/>
    </location>
</feature>
<name>A0AAX4K4T9_9TREE</name>
<keyword evidence="3" id="KW-1185">Reference proteome</keyword>
<sequence>MSSPQIVLVLVGLPGSGKSTFSEALVSAHQLNKDRKWIRASQDDAPNKRRQECEAVVRKALYDGNNVVVDRVDFDVVQRSHFINIALEHQPQPKTYALILSVSQATLEERLRIRPDHPTIPDAETGIRVLRQMGSQYNPPKPEEPEGFDKIYELLEVDQPIDGIWSDERLEDVLGKIEQNGSREIGERIPIQPKLPSNGYGYQNRGGGRGGYGNRGRSDGDWTRGGSRGGGNVVHNGYSRGNRGGHLGGYNNNTGLYQPYDQGYQSGQGYIPAFNQSFNNHSPSYRGRGYYSNNNNRGDYDQSQYQNQAHNHPHTSSDGFQRTYDNKVSNRPIDGTRD</sequence>
<dbReference type="EMBL" id="CP144108">
    <property type="protein sequence ID" value="WWC92741.1"/>
    <property type="molecule type" value="Genomic_DNA"/>
</dbReference>
<feature type="region of interest" description="Disordered" evidence="1">
    <location>
        <begin position="281"/>
        <end position="338"/>
    </location>
</feature>
<gene>
    <name evidence="2" type="ORF">L201_007700</name>
</gene>
<organism evidence="2 3">
    <name type="scientific">Kwoniella dendrophila CBS 6074</name>
    <dbReference type="NCBI Taxonomy" id="1295534"/>
    <lineage>
        <taxon>Eukaryota</taxon>
        <taxon>Fungi</taxon>
        <taxon>Dikarya</taxon>
        <taxon>Basidiomycota</taxon>
        <taxon>Agaricomycotina</taxon>
        <taxon>Tremellomycetes</taxon>
        <taxon>Tremellales</taxon>
        <taxon>Cryptococcaceae</taxon>
        <taxon>Kwoniella</taxon>
    </lineage>
</organism>
<dbReference type="SUPFAM" id="SSF52540">
    <property type="entry name" value="P-loop containing nucleoside triphosphate hydrolases"/>
    <property type="match status" value="1"/>
</dbReference>
<evidence type="ECO:0000313" key="3">
    <source>
        <dbReference type="Proteomes" id="UP001355207"/>
    </source>
</evidence>
<dbReference type="PANTHER" id="PTHR43883">
    <property type="entry name" value="SLR0207 PROTEIN"/>
    <property type="match status" value="1"/>
</dbReference>
<protein>
    <submittedName>
        <fullName evidence="2">Uncharacterized protein</fullName>
    </submittedName>
</protein>